<evidence type="ECO:0000313" key="3">
    <source>
        <dbReference type="EMBL" id="KDR85130.1"/>
    </source>
</evidence>
<gene>
    <name evidence="3" type="ORF">GALMADRAFT_131864</name>
</gene>
<feature type="transmembrane region" description="Helical" evidence="2">
    <location>
        <begin position="227"/>
        <end position="246"/>
    </location>
</feature>
<accession>A0A067TPI9</accession>
<feature type="region of interest" description="Disordered" evidence="1">
    <location>
        <begin position="684"/>
        <end position="781"/>
    </location>
</feature>
<feature type="transmembrane region" description="Helical" evidence="2">
    <location>
        <begin position="186"/>
        <end position="207"/>
    </location>
</feature>
<keyword evidence="2" id="KW-0812">Transmembrane</keyword>
<feature type="compositionally biased region" description="Basic and acidic residues" evidence="1">
    <location>
        <begin position="373"/>
        <end position="387"/>
    </location>
</feature>
<keyword evidence="4" id="KW-1185">Reference proteome</keyword>
<feature type="transmembrane region" description="Helical" evidence="2">
    <location>
        <begin position="54"/>
        <end position="75"/>
    </location>
</feature>
<dbReference type="AlphaFoldDB" id="A0A067TPI9"/>
<feature type="compositionally biased region" description="Polar residues" evidence="1">
    <location>
        <begin position="684"/>
        <end position="700"/>
    </location>
</feature>
<organism evidence="3 4">
    <name type="scientific">Galerina marginata (strain CBS 339.88)</name>
    <dbReference type="NCBI Taxonomy" id="685588"/>
    <lineage>
        <taxon>Eukaryota</taxon>
        <taxon>Fungi</taxon>
        <taxon>Dikarya</taxon>
        <taxon>Basidiomycota</taxon>
        <taxon>Agaricomycotina</taxon>
        <taxon>Agaricomycetes</taxon>
        <taxon>Agaricomycetidae</taxon>
        <taxon>Agaricales</taxon>
        <taxon>Agaricineae</taxon>
        <taxon>Strophariaceae</taxon>
        <taxon>Galerina</taxon>
    </lineage>
</organism>
<reference evidence="4" key="1">
    <citation type="journal article" date="2014" name="Proc. Natl. Acad. Sci. U.S.A.">
        <title>Extensive sampling of basidiomycete genomes demonstrates inadequacy of the white-rot/brown-rot paradigm for wood decay fungi.</title>
        <authorList>
            <person name="Riley R."/>
            <person name="Salamov A.A."/>
            <person name="Brown D.W."/>
            <person name="Nagy L.G."/>
            <person name="Floudas D."/>
            <person name="Held B.W."/>
            <person name="Levasseur A."/>
            <person name="Lombard V."/>
            <person name="Morin E."/>
            <person name="Otillar R."/>
            <person name="Lindquist E.A."/>
            <person name="Sun H."/>
            <person name="LaButti K.M."/>
            <person name="Schmutz J."/>
            <person name="Jabbour D."/>
            <person name="Luo H."/>
            <person name="Baker S.E."/>
            <person name="Pisabarro A.G."/>
            <person name="Walton J.D."/>
            <person name="Blanchette R.A."/>
            <person name="Henrissat B."/>
            <person name="Martin F."/>
            <person name="Cullen D."/>
            <person name="Hibbett D.S."/>
            <person name="Grigoriev I.V."/>
        </authorList>
    </citation>
    <scope>NUCLEOTIDE SEQUENCE [LARGE SCALE GENOMIC DNA]</scope>
    <source>
        <strain evidence="4">CBS 339.88</strain>
    </source>
</reference>
<sequence>MASVSNLLPTSIALSSDTAIEAILSDIPLFCEGIMGIGVFTFLFITKQVNLLSIFLYGSSFLAFVAATLDLGQVLARGPQNVAKGFGLNSVAGFLYSREVFLSLSVGFLDLFFWKLVARCPREEYVTKANPLGDGRRRKHPHSASWNRWGLIGMALKWTSLAALLSIPLLQILWRLMPGQRKYGSIYVAETTVQTSLMAIFILKLLLNVSICPSSRWQALRTYMAPISALAVGVGIGIGNLVVFSFTESSLGRFLRAVEVYLLILYNLYTTYQDVFLPRGPNKTAIPNLNMEMFQGNGVLPVAYSDSGFKARYSISSPLEATRRLDSWIPPRRRSPSPVKVIQPPVNVSDKEMATSPIQAKTRPSQTGQSPESSDRSGRLDAPDDRPQSLLFGPMEDGIESLKEDRPFTAVSLSYYTMEGSPTMPKQNIMESSIAVTFVNPASAMDQRLAVNTPDLKPPSNASQQGSITSIDDLLRQQTELDKSIAALRLFSIGTDIAGVAKPDTVNTATATGSTVANQSRSTFNSTKTESLSNRSEFSLSVFPDPPILSKNQNLNKDPDEGGLSNVSVRTTHKSGRKEVAPIAIPPLQSGSPQDAVNDSAGTQYDVTSFIGGQFDALPFKTYFRINFVDLTRPQIISPDASSPPEVEATPTADSATVGPAILLRPMLLPSMVAASPSEQTSIPALSASTYGGEQTSASSPPEPSMNLRPFYLGKPMTSVPQLPSSMVPLAQRRQRGGTISSNTRRPVISGPRLNQEKTEAAPGAFERPRPPPLRLNEQRS</sequence>
<evidence type="ECO:0000256" key="2">
    <source>
        <dbReference type="SAM" id="Phobius"/>
    </source>
</evidence>
<dbReference type="Proteomes" id="UP000027222">
    <property type="component" value="Unassembled WGS sequence"/>
</dbReference>
<feature type="transmembrane region" description="Helical" evidence="2">
    <location>
        <begin position="27"/>
        <end position="45"/>
    </location>
</feature>
<dbReference type="OrthoDB" id="2564696at2759"/>
<keyword evidence="2" id="KW-0472">Membrane</keyword>
<feature type="transmembrane region" description="Helical" evidence="2">
    <location>
        <begin position="146"/>
        <end position="174"/>
    </location>
</feature>
<evidence type="ECO:0000313" key="4">
    <source>
        <dbReference type="Proteomes" id="UP000027222"/>
    </source>
</evidence>
<keyword evidence="2" id="KW-1133">Transmembrane helix</keyword>
<feature type="compositionally biased region" description="Polar residues" evidence="1">
    <location>
        <begin position="356"/>
        <end position="372"/>
    </location>
</feature>
<feature type="region of interest" description="Disordered" evidence="1">
    <location>
        <begin position="327"/>
        <end position="393"/>
    </location>
</feature>
<feature type="transmembrane region" description="Helical" evidence="2">
    <location>
        <begin position="95"/>
        <end position="114"/>
    </location>
</feature>
<dbReference type="HOGENOM" id="CLU_016384_0_0_1"/>
<name>A0A067TPI9_GALM3</name>
<proteinExistence type="predicted"/>
<dbReference type="STRING" id="685588.A0A067TPI9"/>
<protein>
    <submittedName>
        <fullName evidence="3">Uncharacterized protein</fullName>
    </submittedName>
</protein>
<dbReference type="EMBL" id="KL142367">
    <property type="protein sequence ID" value="KDR85130.1"/>
    <property type="molecule type" value="Genomic_DNA"/>
</dbReference>
<evidence type="ECO:0000256" key="1">
    <source>
        <dbReference type="SAM" id="MobiDB-lite"/>
    </source>
</evidence>